<feature type="compositionally biased region" description="Low complexity" evidence="1">
    <location>
        <begin position="308"/>
        <end position="318"/>
    </location>
</feature>
<feature type="compositionally biased region" description="Low complexity" evidence="1">
    <location>
        <begin position="198"/>
        <end position="210"/>
    </location>
</feature>
<dbReference type="InterPro" id="IPR036938">
    <property type="entry name" value="PAP2/HPO_sf"/>
</dbReference>
<accession>A0A2P6VCT9</accession>
<dbReference type="OrthoDB" id="302705at2759"/>
<feature type="transmembrane region" description="Helical" evidence="2">
    <location>
        <begin position="427"/>
        <end position="445"/>
    </location>
</feature>
<dbReference type="Pfam" id="PF01569">
    <property type="entry name" value="PAP2"/>
    <property type="match status" value="1"/>
</dbReference>
<dbReference type="SUPFAM" id="SSF52317">
    <property type="entry name" value="Class I glutamine amidotransferase-like"/>
    <property type="match status" value="1"/>
</dbReference>
<name>A0A2P6VCT9_9CHLO</name>
<feature type="compositionally biased region" description="Low complexity" evidence="1">
    <location>
        <begin position="272"/>
        <end position="281"/>
    </location>
</feature>
<dbReference type="AlphaFoldDB" id="A0A2P6VCT9"/>
<dbReference type="GO" id="GO:0004077">
    <property type="term" value="F:biotin--[biotin carboxyl-carrier protein] ligase activity"/>
    <property type="evidence" value="ECO:0007669"/>
    <property type="project" value="TreeGrafter"/>
</dbReference>
<feature type="transmembrane region" description="Helical" evidence="2">
    <location>
        <begin position="452"/>
        <end position="471"/>
    </location>
</feature>
<dbReference type="Pfam" id="PF09825">
    <property type="entry name" value="BPL_N"/>
    <property type="match status" value="1"/>
</dbReference>
<evidence type="ECO:0000256" key="2">
    <source>
        <dbReference type="SAM" id="Phobius"/>
    </source>
</evidence>
<feature type="compositionally biased region" description="Basic and acidic residues" evidence="1">
    <location>
        <begin position="233"/>
        <end position="243"/>
    </location>
</feature>
<dbReference type="InterPro" id="IPR000326">
    <property type="entry name" value="PAP2/HPO"/>
</dbReference>
<feature type="domain" description="Phosphatidic acid phosphatase type 2/haloperoxidase" evidence="3">
    <location>
        <begin position="359"/>
        <end position="470"/>
    </location>
</feature>
<organism evidence="4 5">
    <name type="scientific">Micractinium conductrix</name>
    <dbReference type="NCBI Taxonomy" id="554055"/>
    <lineage>
        <taxon>Eukaryota</taxon>
        <taxon>Viridiplantae</taxon>
        <taxon>Chlorophyta</taxon>
        <taxon>core chlorophytes</taxon>
        <taxon>Trebouxiophyceae</taxon>
        <taxon>Chlorellales</taxon>
        <taxon>Chlorellaceae</taxon>
        <taxon>Chlorella clade</taxon>
        <taxon>Micractinium</taxon>
    </lineage>
</organism>
<keyword evidence="5" id="KW-1185">Reference proteome</keyword>
<feature type="compositionally biased region" description="Gly residues" evidence="1">
    <location>
        <begin position="185"/>
        <end position="197"/>
    </location>
</feature>
<feature type="transmembrane region" description="Helical" evidence="2">
    <location>
        <begin position="491"/>
        <end position="507"/>
    </location>
</feature>
<sequence length="529" mass="53818">MAAVQPTAAAAAAASGGGAAVPAAYVYCGPGAGTRSVLSTLHSLREALVPAVKVAPLDTAELLGGGWQDGCLLLVMPGGADLPYCKHLNGRGNQLIREYVEGGGAYLGLCAGAYYACARVEFEPGSRLEVVGDRELAFFPGAGVGSIYAGFQYESEAGAVAAPLRFRDRETELEAAAATDAAAGASGGGAGVGGSGAANGSTSGSGSSAALGGGKNRSGPAADGSSASGDVSSSERQRWKESVDYVNASSGHPAAKPAPAAACGRRRQLPVGGSRRQAAAAGSGGLDPTSVDEAMPPIIRRQQERQQRQQALQAAQEAMPPASTLHAGHGHPALEALNNATKWVVSAAAFGTLLYRRDLAASWCVLGSVVAAVNCRLLKYAINEARPSGRKPDPGMPSAHGNSLGFLATFVSLAAAASLGIHSTAGLALVIGVPSVGIFLAWLRVALGYHTVAQVVAGWLVGGASAAAWHAWGQWRVLPHAAHNHTLQTQLYAATAAAVAFFVYQNVRRWVREAKQHQALSSGGSMDWS</sequence>
<dbReference type="SMART" id="SM00014">
    <property type="entry name" value="acidPPc"/>
    <property type="match status" value="1"/>
</dbReference>
<keyword evidence="2" id="KW-1133">Transmembrane helix</keyword>
<dbReference type="Proteomes" id="UP000239649">
    <property type="component" value="Unassembled WGS sequence"/>
</dbReference>
<dbReference type="PANTHER" id="PTHR12835">
    <property type="entry name" value="BIOTIN PROTEIN LIGASE"/>
    <property type="match status" value="1"/>
</dbReference>
<evidence type="ECO:0000256" key="1">
    <source>
        <dbReference type="SAM" id="MobiDB-lite"/>
    </source>
</evidence>
<protein>
    <submittedName>
        <fullName evidence="4">Biotin-[acetyl-carboxylase] ligase</fullName>
    </submittedName>
</protein>
<keyword evidence="2" id="KW-0472">Membrane</keyword>
<feature type="compositionally biased region" description="Low complexity" evidence="1">
    <location>
        <begin position="218"/>
        <end position="232"/>
    </location>
</feature>
<feature type="transmembrane region" description="Helical" evidence="2">
    <location>
        <begin position="360"/>
        <end position="382"/>
    </location>
</feature>
<keyword evidence="4" id="KW-0436">Ligase</keyword>
<evidence type="ECO:0000259" key="3">
    <source>
        <dbReference type="SMART" id="SM00014"/>
    </source>
</evidence>
<proteinExistence type="predicted"/>
<dbReference type="InterPro" id="IPR029062">
    <property type="entry name" value="Class_I_gatase-like"/>
</dbReference>
<feature type="compositionally biased region" description="Low complexity" evidence="1">
    <location>
        <begin position="253"/>
        <end position="262"/>
    </location>
</feature>
<dbReference type="EMBL" id="LHPF02000012">
    <property type="protein sequence ID" value="PSC71871.1"/>
    <property type="molecule type" value="Genomic_DNA"/>
</dbReference>
<evidence type="ECO:0000313" key="4">
    <source>
        <dbReference type="EMBL" id="PSC71871.1"/>
    </source>
</evidence>
<gene>
    <name evidence="4" type="ORF">C2E20_4653</name>
</gene>
<feature type="region of interest" description="Disordered" evidence="1">
    <location>
        <begin position="183"/>
        <end position="330"/>
    </location>
</feature>
<dbReference type="InterPro" id="IPR019197">
    <property type="entry name" value="Biotin-prot_ligase_N"/>
</dbReference>
<dbReference type="STRING" id="554055.A0A2P6VCT9"/>
<dbReference type="GO" id="GO:0005737">
    <property type="term" value="C:cytoplasm"/>
    <property type="evidence" value="ECO:0007669"/>
    <property type="project" value="TreeGrafter"/>
</dbReference>
<dbReference type="CDD" id="cd03144">
    <property type="entry name" value="GATase1_ScBLP_like"/>
    <property type="match status" value="1"/>
</dbReference>
<feature type="transmembrane region" description="Helical" evidence="2">
    <location>
        <begin position="403"/>
        <end position="421"/>
    </location>
</feature>
<dbReference type="PANTHER" id="PTHR12835:SF5">
    <property type="entry name" value="BIOTIN--PROTEIN LIGASE"/>
    <property type="match status" value="1"/>
</dbReference>
<dbReference type="SUPFAM" id="SSF48317">
    <property type="entry name" value="Acid phosphatase/Vanadium-dependent haloperoxidase"/>
    <property type="match status" value="1"/>
</dbReference>
<reference evidence="4 5" key="1">
    <citation type="journal article" date="2018" name="Plant J.">
        <title>Genome sequences of Chlorella sorokiniana UTEX 1602 and Micractinium conductrix SAG 241.80: implications to maltose excretion by a green alga.</title>
        <authorList>
            <person name="Arriola M.B."/>
            <person name="Velmurugan N."/>
            <person name="Zhang Y."/>
            <person name="Plunkett M.H."/>
            <person name="Hondzo H."/>
            <person name="Barney B.M."/>
        </authorList>
    </citation>
    <scope>NUCLEOTIDE SEQUENCE [LARGE SCALE GENOMIC DNA]</scope>
    <source>
        <strain evidence="4 5">SAG 241.80</strain>
    </source>
</reference>
<comment type="caution">
    <text evidence="4">The sequence shown here is derived from an EMBL/GenBank/DDBJ whole genome shotgun (WGS) entry which is preliminary data.</text>
</comment>
<evidence type="ECO:0000313" key="5">
    <source>
        <dbReference type="Proteomes" id="UP000239649"/>
    </source>
</evidence>
<keyword evidence="2" id="KW-0812">Transmembrane</keyword>